<keyword evidence="3" id="KW-1185">Reference proteome</keyword>
<accession>A0AAD4K1Z4</accession>
<feature type="region of interest" description="Disordered" evidence="1">
    <location>
        <begin position="199"/>
        <end position="219"/>
    </location>
</feature>
<organism evidence="2 3">
    <name type="scientific">Drosophila rubida</name>
    <dbReference type="NCBI Taxonomy" id="30044"/>
    <lineage>
        <taxon>Eukaryota</taxon>
        <taxon>Metazoa</taxon>
        <taxon>Ecdysozoa</taxon>
        <taxon>Arthropoda</taxon>
        <taxon>Hexapoda</taxon>
        <taxon>Insecta</taxon>
        <taxon>Pterygota</taxon>
        <taxon>Neoptera</taxon>
        <taxon>Endopterygota</taxon>
        <taxon>Diptera</taxon>
        <taxon>Brachycera</taxon>
        <taxon>Muscomorpha</taxon>
        <taxon>Ephydroidea</taxon>
        <taxon>Drosophilidae</taxon>
        <taxon>Drosophila</taxon>
    </lineage>
</organism>
<reference evidence="2" key="1">
    <citation type="journal article" date="2021" name="Mol. Ecol. Resour.">
        <title>Phylogenomic analyses of the genus Drosophila reveals genomic signals of climate adaptation.</title>
        <authorList>
            <person name="Li F."/>
            <person name="Rane R.V."/>
            <person name="Luria V."/>
            <person name="Xiong Z."/>
            <person name="Chen J."/>
            <person name="Li Z."/>
            <person name="Catullo R.A."/>
            <person name="Griffin P.C."/>
            <person name="Schiffer M."/>
            <person name="Pearce S."/>
            <person name="Lee S.F."/>
            <person name="McElroy K."/>
            <person name="Stocker A."/>
            <person name="Shirriffs J."/>
            <person name="Cockerell F."/>
            <person name="Coppin C."/>
            <person name="Sgro C.M."/>
            <person name="Karger A."/>
            <person name="Cain J.W."/>
            <person name="Weber J.A."/>
            <person name="Santpere G."/>
            <person name="Kirschner M.W."/>
            <person name="Hoffmann A.A."/>
            <person name="Oakeshott J.G."/>
            <person name="Zhang G."/>
        </authorList>
    </citation>
    <scope>NUCLEOTIDE SEQUENCE</scope>
    <source>
        <strain evidence="2">BGI-SZ-2011g</strain>
    </source>
</reference>
<proteinExistence type="predicted"/>
<dbReference type="Proteomes" id="UP001200034">
    <property type="component" value="Unassembled WGS sequence"/>
</dbReference>
<sequence length="304" mass="35017">MESINFNDFTIQERHEIIKAFLIKMRTANSMESAQRFFEYYLKRFYKMPSKLIDDIIYCQRAMKTYLNVHQRITNFYGNNATANEVNKENHILEIEDTLHEINAECQYLVICLEENIARFCLPFTEQQMQPNIDLVREMVSEAIVPQVCASFLLFKPHFVAERPTESQLLRKYFIEARTSLNAKEENPKPTRIVTPNKKSTAAVATTPLPRPRPNSNRTTTPLLEVAIKNEAVNASRLNLQAALKRARSNQLGKPAAAAVAETKVNNPQEVFLQSVGLCTHSTYKTMQLSQAHRQKRKQKLVQK</sequence>
<dbReference type="AlphaFoldDB" id="A0AAD4K1Z4"/>
<protein>
    <submittedName>
        <fullName evidence="2">Uncharacterized protein</fullName>
    </submittedName>
</protein>
<comment type="caution">
    <text evidence="2">The sequence shown here is derived from an EMBL/GenBank/DDBJ whole genome shotgun (WGS) entry which is preliminary data.</text>
</comment>
<evidence type="ECO:0000313" key="2">
    <source>
        <dbReference type="EMBL" id="KAH8371490.1"/>
    </source>
</evidence>
<dbReference type="EMBL" id="JAJJHW010002585">
    <property type="protein sequence ID" value="KAH8371490.1"/>
    <property type="molecule type" value="Genomic_DNA"/>
</dbReference>
<evidence type="ECO:0000256" key="1">
    <source>
        <dbReference type="SAM" id="MobiDB-lite"/>
    </source>
</evidence>
<evidence type="ECO:0000313" key="3">
    <source>
        <dbReference type="Proteomes" id="UP001200034"/>
    </source>
</evidence>
<name>A0AAD4K1Z4_9MUSC</name>
<gene>
    <name evidence="2" type="ORF">KR093_007619</name>
</gene>